<evidence type="ECO:0000313" key="3">
    <source>
        <dbReference type="Proteomes" id="UP000002051"/>
    </source>
</evidence>
<dbReference type="Proteomes" id="UP000002051">
    <property type="component" value="Chromosome 2"/>
</dbReference>
<protein>
    <submittedName>
        <fullName evidence="1">LRR and NB-ARC domain disease resistance protein</fullName>
    </submittedName>
</protein>
<dbReference type="AlphaFoldDB" id="G7ISC4"/>
<keyword evidence="3" id="KW-1185">Reference proteome</keyword>
<dbReference type="PaxDb" id="3880-AES63857"/>
<reference evidence="1 3" key="1">
    <citation type="journal article" date="2011" name="Nature">
        <title>The Medicago genome provides insight into the evolution of rhizobial symbioses.</title>
        <authorList>
            <person name="Young N.D."/>
            <person name="Debelle F."/>
            <person name="Oldroyd G.E."/>
            <person name="Geurts R."/>
            <person name="Cannon S.B."/>
            <person name="Udvardi M.K."/>
            <person name="Benedito V.A."/>
            <person name="Mayer K.F."/>
            <person name="Gouzy J."/>
            <person name="Schoof H."/>
            <person name="Van de Peer Y."/>
            <person name="Proost S."/>
            <person name="Cook D.R."/>
            <person name="Meyers B.C."/>
            <person name="Spannagl M."/>
            <person name="Cheung F."/>
            <person name="De Mita S."/>
            <person name="Krishnakumar V."/>
            <person name="Gundlach H."/>
            <person name="Zhou S."/>
            <person name="Mudge J."/>
            <person name="Bharti A.K."/>
            <person name="Murray J.D."/>
            <person name="Naoumkina M.A."/>
            <person name="Rosen B."/>
            <person name="Silverstein K.A."/>
            <person name="Tang H."/>
            <person name="Rombauts S."/>
            <person name="Zhao P.X."/>
            <person name="Zhou P."/>
            <person name="Barbe V."/>
            <person name="Bardou P."/>
            <person name="Bechner M."/>
            <person name="Bellec A."/>
            <person name="Berger A."/>
            <person name="Berges H."/>
            <person name="Bidwell S."/>
            <person name="Bisseling T."/>
            <person name="Choisne N."/>
            <person name="Couloux A."/>
            <person name="Denny R."/>
            <person name="Deshpande S."/>
            <person name="Dai X."/>
            <person name="Doyle J.J."/>
            <person name="Dudez A.M."/>
            <person name="Farmer A.D."/>
            <person name="Fouteau S."/>
            <person name="Franken C."/>
            <person name="Gibelin C."/>
            <person name="Gish J."/>
            <person name="Goldstein S."/>
            <person name="Gonzalez A.J."/>
            <person name="Green P.J."/>
            <person name="Hallab A."/>
            <person name="Hartog M."/>
            <person name="Hua A."/>
            <person name="Humphray S.J."/>
            <person name="Jeong D.H."/>
            <person name="Jing Y."/>
            <person name="Jocker A."/>
            <person name="Kenton S.M."/>
            <person name="Kim D.J."/>
            <person name="Klee K."/>
            <person name="Lai H."/>
            <person name="Lang C."/>
            <person name="Lin S."/>
            <person name="Macmil S.L."/>
            <person name="Magdelenat G."/>
            <person name="Matthews L."/>
            <person name="McCorrison J."/>
            <person name="Monaghan E.L."/>
            <person name="Mun J.H."/>
            <person name="Najar F.Z."/>
            <person name="Nicholson C."/>
            <person name="Noirot C."/>
            <person name="O'Bleness M."/>
            <person name="Paule C.R."/>
            <person name="Poulain J."/>
            <person name="Prion F."/>
            <person name="Qin B."/>
            <person name="Qu C."/>
            <person name="Retzel E.F."/>
            <person name="Riddle C."/>
            <person name="Sallet E."/>
            <person name="Samain S."/>
            <person name="Samson N."/>
            <person name="Sanders I."/>
            <person name="Saurat O."/>
            <person name="Scarpelli C."/>
            <person name="Schiex T."/>
            <person name="Segurens B."/>
            <person name="Severin A.J."/>
            <person name="Sherrier D.J."/>
            <person name="Shi R."/>
            <person name="Sims S."/>
            <person name="Singer S.R."/>
            <person name="Sinharoy S."/>
            <person name="Sterck L."/>
            <person name="Viollet A."/>
            <person name="Wang B.B."/>
            <person name="Wang K."/>
            <person name="Wang M."/>
            <person name="Wang X."/>
            <person name="Warfsmann J."/>
            <person name="Weissenbach J."/>
            <person name="White D.D."/>
            <person name="White J.D."/>
            <person name="Wiley G.B."/>
            <person name="Wincker P."/>
            <person name="Xing Y."/>
            <person name="Yang L."/>
            <person name="Yao Z."/>
            <person name="Ying F."/>
            <person name="Zhai J."/>
            <person name="Zhou L."/>
            <person name="Zuber A."/>
            <person name="Denarie J."/>
            <person name="Dixon R.A."/>
            <person name="May G.D."/>
            <person name="Schwartz D.C."/>
            <person name="Rogers J."/>
            <person name="Quetier F."/>
            <person name="Town C.D."/>
            <person name="Roe B.A."/>
        </authorList>
    </citation>
    <scope>NUCLEOTIDE SEQUENCE [LARGE SCALE GENOMIC DNA]</scope>
    <source>
        <strain evidence="1">A17</strain>
        <strain evidence="2 3">cv. Jemalong A17</strain>
    </source>
</reference>
<dbReference type="EnsemblPlants" id="AES63857">
    <property type="protein sequence ID" value="AES63857"/>
    <property type="gene ID" value="MTR_2g014080"/>
</dbReference>
<evidence type="ECO:0000313" key="2">
    <source>
        <dbReference type="EnsemblPlants" id="AES63857"/>
    </source>
</evidence>
<dbReference type="Gene3D" id="3.80.10.10">
    <property type="entry name" value="Ribonuclease Inhibitor"/>
    <property type="match status" value="1"/>
</dbReference>
<reference evidence="1 3" key="2">
    <citation type="journal article" date="2014" name="BMC Genomics">
        <title>An improved genome release (version Mt4.0) for the model legume Medicago truncatula.</title>
        <authorList>
            <person name="Tang H."/>
            <person name="Krishnakumar V."/>
            <person name="Bidwell S."/>
            <person name="Rosen B."/>
            <person name="Chan A."/>
            <person name="Zhou S."/>
            <person name="Gentzbittel L."/>
            <person name="Childs K.L."/>
            <person name="Yandell M."/>
            <person name="Gundlach H."/>
            <person name="Mayer K.F."/>
            <person name="Schwartz D.C."/>
            <person name="Town C.D."/>
        </authorList>
    </citation>
    <scope>GENOME REANNOTATION</scope>
    <source>
        <strain evidence="2 3">cv. Jemalong A17</strain>
    </source>
</reference>
<name>G7ISC4_MEDTR</name>
<sequence>MVSKASQLLSLPHNLQSLVIEGCESLVVHPDDLLDGLPILKEFKLINCPSLRSIP</sequence>
<dbReference type="SUPFAM" id="SSF52047">
    <property type="entry name" value="RNI-like"/>
    <property type="match status" value="1"/>
</dbReference>
<accession>G7ISC4</accession>
<gene>
    <name evidence="1" type="ordered locus">MTR_2g014080</name>
</gene>
<reference evidence="2" key="3">
    <citation type="submission" date="2015-04" db="UniProtKB">
        <authorList>
            <consortium name="EnsemblPlants"/>
        </authorList>
    </citation>
    <scope>IDENTIFICATION</scope>
    <source>
        <strain evidence="2">cv. Jemalong A17</strain>
    </source>
</reference>
<dbReference type="HOGENOM" id="CLU_3035339_0_0_1"/>
<proteinExistence type="predicted"/>
<organism evidence="1 3">
    <name type="scientific">Medicago truncatula</name>
    <name type="common">Barrel medic</name>
    <name type="synonym">Medicago tribuloides</name>
    <dbReference type="NCBI Taxonomy" id="3880"/>
    <lineage>
        <taxon>Eukaryota</taxon>
        <taxon>Viridiplantae</taxon>
        <taxon>Streptophyta</taxon>
        <taxon>Embryophyta</taxon>
        <taxon>Tracheophyta</taxon>
        <taxon>Spermatophyta</taxon>
        <taxon>Magnoliopsida</taxon>
        <taxon>eudicotyledons</taxon>
        <taxon>Gunneridae</taxon>
        <taxon>Pentapetalae</taxon>
        <taxon>rosids</taxon>
        <taxon>fabids</taxon>
        <taxon>Fabales</taxon>
        <taxon>Fabaceae</taxon>
        <taxon>Papilionoideae</taxon>
        <taxon>50 kb inversion clade</taxon>
        <taxon>NPAAA clade</taxon>
        <taxon>Hologalegina</taxon>
        <taxon>IRL clade</taxon>
        <taxon>Trifolieae</taxon>
        <taxon>Medicago</taxon>
    </lineage>
</organism>
<dbReference type="InterPro" id="IPR032675">
    <property type="entry name" value="LRR_dom_sf"/>
</dbReference>
<dbReference type="EMBL" id="CM001218">
    <property type="protein sequence ID" value="AES63857.1"/>
    <property type="molecule type" value="Genomic_DNA"/>
</dbReference>
<evidence type="ECO:0000313" key="1">
    <source>
        <dbReference type="EMBL" id="AES63857.1"/>
    </source>
</evidence>